<organism evidence="2 3">
    <name type="scientific">Thlaspi arvense</name>
    <name type="common">Field penny-cress</name>
    <dbReference type="NCBI Taxonomy" id="13288"/>
    <lineage>
        <taxon>Eukaryota</taxon>
        <taxon>Viridiplantae</taxon>
        <taxon>Streptophyta</taxon>
        <taxon>Embryophyta</taxon>
        <taxon>Tracheophyta</taxon>
        <taxon>Spermatophyta</taxon>
        <taxon>Magnoliopsida</taxon>
        <taxon>eudicotyledons</taxon>
        <taxon>Gunneridae</taxon>
        <taxon>Pentapetalae</taxon>
        <taxon>rosids</taxon>
        <taxon>malvids</taxon>
        <taxon>Brassicales</taxon>
        <taxon>Brassicaceae</taxon>
        <taxon>Thlaspideae</taxon>
        <taxon>Thlaspi</taxon>
    </lineage>
</organism>
<dbReference type="Pfam" id="PF08646">
    <property type="entry name" value="Rep_fac-A_C"/>
    <property type="match status" value="1"/>
</dbReference>
<sequence>AGKVLTSAKVEAIDNPKQWYYLACKTCGLKVQQYGEDFDDVDRKPIFNCKTCGDIEDVFSKYYLILRVSDDFFSETRFLLFNKLAAKLIQTSATDIFEKYSEKFLFKITLEERAKKVNNSPYTVELFWDDDDEIKLFETQSFTEEPLMLTNSEEI</sequence>
<feature type="domain" description="Replication factor A C-terminal" evidence="1">
    <location>
        <begin position="7"/>
        <end position="118"/>
    </location>
</feature>
<evidence type="ECO:0000313" key="3">
    <source>
        <dbReference type="Proteomes" id="UP000836841"/>
    </source>
</evidence>
<evidence type="ECO:0000259" key="1">
    <source>
        <dbReference type="Pfam" id="PF08646"/>
    </source>
</evidence>
<name>A0AAU9RPL3_THLAR</name>
<dbReference type="EMBL" id="OU466858">
    <property type="protein sequence ID" value="CAH2046956.1"/>
    <property type="molecule type" value="Genomic_DNA"/>
</dbReference>
<gene>
    <name evidence="2" type="ORF">TAV2_LOCUS6998</name>
</gene>
<protein>
    <recommendedName>
        <fullName evidence="1">Replication factor A C-terminal domain-containing protein</fullName>
    </recommendedName>
</protein>
<dbReference type="InterPro" id="IPR013955">
    <property type="entry name" value="Rep_factor-A_C"/>
</dbReference>
<dbReference type="InterPro" id="IPR012340">
    <property type="entry name" value="NA-bd_OB-fold"/>
</dbReference>
<keyword evidence="3" id="KW-1185">Reference proteome</keyword>
<dbReference type="Gene3D" id="2.40.50.140">
    <property type="entry name" value="Nucleic acid-binding proteins"/>
    <property type="match status" value="1"/>
</dbReference>
<dbReference type="AlphaFoldDB" id="A0AAU9RPL3"/>
<evidence type="ECO:0000313" key="2">
    <source>
        <dbReference type="EMBL" id="CAH2046956.1"/>
    </source>
</evidence>
<dbReference type="SUPFAM" id="SSF50249">
    <property type="entry name" value="Nucleic acid-binding proteins"/>
    <property type="match status" value="1"/>
</dbReference>
<dbReference type="Proteomes" id="UP000836841">
    <property type="component" value="Chromosome 2"/>
</dbReference>
<proteinExistence type="predicted"/>
<reference evidence="2 3" key="1">
    <citation type="submission" date="2022-03" db="EMBL/GenBank/DDBJ databases">
        <authorList>
            <person name="Nunn A."/>
            <person name="Chopra R."/>
            <person name="Nunn A."/>
            <person name="Contreras Garrido A."/>
        </authorList>
    </citation>
    <scope>NUCLEOTIDE SEQUENCE [LARGE SCALE GENOMIC DNA]</scope>
</reference>
<feature type="non-terminal residue" evidence="2">
    <location>
        <position position="155"/>
    </location>
</feature>
<accession>A0AAU9RPL3</accession>